<dbReference type="NCBIfam" id="TIGR00254">
    <property type="entry name" value="GGDEF"/>
    <property type="match status" value="1"/>
</dbReference>
<dbReference type="InterPro" id="IPR050469">
    <property type="entry name" value="Diguanylate_Cyclase"/>
</dbReference>
<dbReference type="InterPro" id="IPR043128">
    <property type="entry name" value="Rev_trsase/Diguanyl_cyclase"/>
</dbReference>
<comment type="cofactor">
    <cofactor evidence="1">
        <name>Mg(2+)</name>
        <dbReference type="ChEBI" id="CHEBI:18420"/>
    </cofactor>
</comment>
<dbReference type="NCBIfam" id="TIGR00229">
    <property type="entry name" value="sensory_box"/>
    <property type="match status" value="1"/>
</dbReference>
<dbReference type="Gene3D" id="3.30.70.270">
    <property type="match status" value="1"/>
</dbReference>
<proteinExistence type="predicted"/>
<protein>
    <recommendedName>
        <fullName evidence="2">diguanylate cyclase</fullName>
        <ecNumber evidence="2">2.7.7.65</ecNumber>
    </recommendedName>
</protein>
<accession>A0A432M634</accession>
<organism evidence="6 7">
    <name type="scientific">Dyella choica</name>
    <dbReference type="NCBI Taxonomy" id="1927959"/>
    <lineage>
        <taxon>Bacteria</taxon>
        <taxon>Pseudomonadati</taxon>
        <taxon>Pseudomonadota</taxon>
        <taxon>Gammaproteobacteria</taxon>
        <taxon>Lysobacterales</taxon>
        <taxon>Rhodanobacteraceae</taxon>
        <taxon>Dyella</taxon>
    </lineage>
</organism>
<evidence type="ECO:0000313" key="7">
    <source>
        <dbReference type="Proteomes" id="UP000274358"/>
    </source>
</evidence>
<dbReference type="SUPFAM" id="SSF55073">
    <property type="entry name" value="Nucleotide cyclase"/>
    <property type="match status" value="1"/>
</dbReference>
<dbReference type="Pfam" id="PF08448">
    <property type="entry name" value="PAS_4"/>
    <property type="match status" value="1"/>
</dbReference>
<dbReference type="SUPFAM" id="SSF55785">
    <property type="entry name" value="PYP-like sensor domain (PAS domain)"/>
    <property type="match status" value="2"/>
</dbReference>
<dbReference type="AlphaFoldDB" id="A0A432M634"/>
<dbReference type="InterPro" id="IPR000014">
    <property type="entry name" value="PAS"/>
</dbReference>
<dbReference type="Pfam" id="PF00990">
    <property type="entry name" value="GGDEF"/>
    <property type="match status" value="1"/>
</dbReference>
<dbReference type="InterPro" id="IPR000700">
    <property type="entry name" value="PAS-assoc_C"/>
</dbReference>
<comment type="catalytic activity">
    <reaction evidence="3">
        <text>2 GTP = 3',3'-c-di-GMP + 2 diphosphate</text>
        <dbReference type="Rhea" id="RHEA:24898"/>
        <dbReference type="ChEBI" id="CHEBI:33019"/>
        <dbReference type="ChEBI" id="CHEBI:37565"/>
        <dbReference type="ChEBI" id="CHEBI:58805"/>
        <dbReference type="EC" id="2.7.7.65"/>
    </reaction>
</comment>
<dbReference type="Gene3D" id="3.30.450.20">
    <property type="entry name" value="PAS domain"/>
    <property type="match status" value="2"/>
</dbReference>
<dbReference type="PANTHER" id="PTHR45138">
    <property type="entry name" value="REGULATORY COMPONENTS OF SENSORY TRANSDUCTION SYSTEM"/>
    <property type="match status" value="1"/>
</dbReference>
<evidence type="ECO:0000256" key="2">
    <source>
        <dbReference type="ARBA" id="ARBA00012528"/>
    </source>
</evidence>
<dbReference type="SMART" id="SM00267">
    <property type="entry name" value="GGDEF"/>
    <property type="match status" value="1"/>
</dbReference>
<dbReference type="InterPro" id="IPR000160">
    <property type="entry name" value="GGDEF_dom"/>
</dbReference>
<dbReference type="InterPro" id="IPR029787">
    <property type="entry name" value="Nucleotide_cyclase"/>
</dbReference>
<name>A0A432M634_9GAMM</name>
<evidence type="ECO:0000259" key="5">
    <source>
        <dbReference type="PROSITE" id="PS50887"/>
    </source>
</evidence>
<evidence type="ECO:0000259" key="4">
    <source>
        <dbReference type="PROSITE" id="PS50113"/>
    </source>
</evidence>
<dbReference type="PROSITE" id="PS50113">
    <property type="entry name" value="PAC"/>
    <property type="match status" value="1"/>
</dbReference>
<feature type="domain" description="PAC" evidence="4">
    <location>
        <begin position="255"/>
        <end position="305"/>
    </location>
</feature>
<reference evidence="6 7" key="1">
    <citation type="submission" date="2018-12" db="EMBL/GenBank/DDBJ databases">
        <title>Dyella dinghuensis sp. nov. DHOA06 and Dyella choica sp. nov. 4M-K27, isolated from forest soil.</title>
        <authorList>
            <person name="Qiu L.-H."/>
            <person name="Gao Z.-H."/>
        </authorList>
    </citation>
    <scope>NUCLEOTIDE SEQUENCE [LARGE SCALE GENOMIC DNA]</scope>
    <source>
        <strain evidence="6 7">4M-K27</strain>
    </source>
</reference>
<dbReference type="GO" id="GO:0052621">
    <property type="term" value="F:diguanylate cyclase activity"/>
    <property type="evidence" value="ECO:0007669"/>
    <property type="project" value="UniProtKB-EC"/>
</dbReference>
<keyword evidence="7" id="KW-1185">Reference proteome</keyword>
<gene>
    <name evidence="6" type="ORF">EKH80_10840</name>
</gene>
<dbReference type="EC" id="2.7.7.65" evidence="2"/>
<dbReference type="EMBL" id="RYYV01000007">
    <property type="protein sequence ID" value="RUL75225.1"/>
    <property type="molecule type" value="Genomic_DNA"/>
</dbReference>
<comment type="caution">
    <text evidence="6">The sequence shown here is derived from an EMBL/GenBank/DDBJ whole genome shotgun (WGS) entry which is preliminary data.</text>
</comment>
<dbReference type="PROSITE" id="PS50887">
    <property type="entry name" value="GGDEF"/>
    <property type="match status" value="1"/>
</dbReference>
<dbReference type="Proteomes" id="UP000274358">
    <property type="component" value="Unassembled WGS sequence"/>
</dbReference>
<feature type="domain" description="GGDEF" evidence="5">
    <location>
        <begin position="344"/>
        <end position="485"/>
    </location>
</feature>
<dbReference type="CDD" id="cd01949">
    <property type="entry name" value="GGDEF"/>
    <property type="match status" value="1"/>
</dbReference>
<dbReference type="FunFam" id="3.30.70.270:FF:000001">
    <property type="entry name" value="Diguanylate cyclase domain protein"/>
    <property type="match status" value="1"/>
</dbReference>
<evidence type="ECO:0000256" key="1">
    <source>
        <dbReference type="ARBA" id="ARBA00001946"/>
    </source>
</evidence>
<dbReference type="GO" id="GO:0005886">
    <property type="term" value="C:plasma membrane"/>
    <property type="evidence" value="ECO:0007669"/>
    <property type="project" value="TreeGrafter"/>
</dbReference>
<dbReference type="PANTHER" id="PTHR45138:SF9">
    <property type="entry name" value="DIGUANYLATE CYCLASE DGCM-RELATED"/>
    <property type="match status" value="1"/>
</dbReference>
<dbReference type="InterPro" id="IPR035965">
    <property type="entry name" value="PAS-like_dom_sf"/>
</dbReference>
<dbReference type="InterPro" id="IPR013656">
    <property type="entry name" value="PAS_4"/>
</dbReference>
<evidence type="ECO:0000313" key="6">
    <source>
        <dbReference type="EMBL" id="RUL75225.1"/>
    </source>
</evidence>
<dbReference type="GO" id="GO:0043709">
    <property type="term" value="P:cell adhesion involved in single-species biofilm formation"/>
    <property type="evidence" value="ECO:0007669"/>
    <property type="project" value="TreeGrafter"/>
</dbReference>
<dbReference type="GO" id="GO:1902201">
    <property type="term" value="P:negative regulation of bacterial-type flagellum-dependent cell motility"/>
    <property type="evidence" value="ECO:0007669"/>
    <property type="project" value="TreeGrafter"/>
</dbReference>
<dbReference type="SMART" id="SM00091">
    <property type="entry name" value="PAS"/>
    <property type="match status" value="2"/>
</dbReference>
<sequence>MLSAHQATPWSWRSKFPAHPWTGVCRRAYAGGRHAFTPCELCLPGSSVPPGRGCEVSAMFIDMQGAALERLNTVIHSHPQWQWEIDQCHRFTKVAEGLLGLLGREREAVLGEPVNAFMTPSEAARAERFFTSRPKAFSCAISRHLHADGHMVALESDALALADEQGEFSGYRGVAHGVMDLAHAENMYRMMAIYNTAPSALCLIGRDGRYLAANAAYAAIHGVAAETLVGCKVAELLPNASIAIRRSLKLLDAGQDVPAQEIVHQERFYQMLANPVRNLTGQVIGITAAFTDITDLRQVEQKLAQINRKLEYYANNDHLTGLPNRRHVDEALTDQVLHTMRGEHPLSVLMIDVDFFKKYNDHYGHLRGDDCLRIVAAQLSKTLQRYGDVVGRYGGEEFIAILPGTDALGALKISGAILHAIRALDLPHAQSRYGKLTLSIGAASLDSVPHAQGMEEIRDRLLQSADRALYTAKLSGRNTVYGMSTGELDA</sequence>
<evidence type="ECO:0000256" key="3">
    <source>
        <dbReference type="ARBA" id="ARBA00034247"/>
    </source>
</evidence>